<dbReference type="Proteomes" id="UP001299876">
    <property type="component" value="Unassembled WGS sequence"/>
</dbReference>
<sequence>MTSFPHVLLCQYGYDPLDRLTSHEQSANHACQRFYCRSRLVTEIQGALHCSIIQHDDHLLAQLQSDGDVQATTLLATGQERSVLNTLKTDYPSQPINYSPYGHIYCSNGLLSLLGFNGERPEPVTGHYLLGNGYRAFNPILMRFNCPDSLSPFDKGGLNAYAYCSNDPVNQTDPTGRIGLFRVPRTTSVRFRGKLSTPIAQQSPPITSGSDLQRQSAALTSARPLKVFNAEGSINPDIDFLVRTEIDRVANLDYPWNGSKPIVARYHSDKRRLHLLRHATSKPEHPDIFKNLVNLSDQGFMFDPSEVKFARGHWETLSDTPIRAMNREILANQKFMQREARTLLAQAWEVRGTKKRN</sequence>
<dbReference type="Gene3D" id="2.180.10.10">
    <property type="entry name" value="RHS repeat-associated core"/>
    <property type="match status" value="1"/>
</dbReference>
<evidence type="ECO:0000313" key="1">
    <source>
        <dbReference type="EMBL" id="MCK1791084.1"/>
    </source>
</evidence>
<dbReference type="RefSeq" id="WP_247291387.1">
    <property type="nucleotide sequence ID" value="NZ_JAKNRW010000008.1"/>
</dbReference>
<dbReference type="EMBL" id="JAKNRW010000008">
    <property type="protein sequence ID" value="MCK1791084.1"/>
    <property type="molecule type" value="Genomic_DNA"/>
</dbReference>
<organism evidence="1 2">
    <name type="scientific">Pseudomonas violetae</name>
    <dbReference type="NCBI Taxonomy" id="2915813"/>
    <lineage>
        <taxon>Bacteria</taxon>
        <taxon>Pseudomonadati</taxon>
        <taxon>Pseudomonadota</taxon>
        <taxon>Gammaproteobacteria</taxon>
        <taxon>Pseudomonadales</taxon>
        <taxon>Pseudomonadaceae</taxon>
        <taxon>Pseudomonas</taxon>
    </lineage>
</organism>
<dbReference type="NCBIfam" id="TIGR03696">
    <property type="entry name" value="Rhs_assc_core"/>
    <property type="match status" value="1"/>
</dbReference>
<proteinExistence type="predicted"/>
<accession>A0ABT0EZR5</accession>
<gene>
    <name evidence="1" type="ORF">L9059_13000</name>
</gene>
<dbReference type="SUPFAM" id="SSF56399">
    <property type="entry name" value="ADP-ribosylation"/>
    <property type="match status" value="1"/>
</dbReference>
<keyword evidence="2" id="KW-1185">Reference proteome</keyword>
<dbReference type="InterPro" id="IPR022385">
    <property type="entry name" value="Rhs_assc_core"/>
</dbReference>
<protein>
    <submittedName>
        <fullName evidence="1">RHS repeat-associated core domain-containing protein</fullName>
    </submittedName>
</protein>
<comment type="caution">
    <text evidence="1">The sequence shown here is derived from an EMBL/GenBank/DDBJ whole genome shotgun (WGS) entry which is preliminary data.</text>
</comment>
<evidence type="ECO:0000313" key="2">
    <source>
        <dbReference type="Proteomes" id="UP001299876"/>
    </source>
</evidence>
<name>A0ABT0EZR5_9PSED</name>
<reference evidence="1 2" key="1">
    <citation type="submission" date="2022-02" db="EMBL/GenBank/DDBJ databases">
        <title>Comparative genomics of the first Antarctic Pseudomonas spp. capable of biotransforming 2,4,6-Trinitrotoluene.</title>
        <authorList>
            <person name="Cabrera M.A."/>
            <person name="Marquez S.L."/>
            <person name="Perez-Donoso J.M."/>
        </authorList>
    </citation>
    <scope>NUCLEOTIDE SEQUENCE [LARGE SCALE GENOMIC DNA]</scope>
    <source>
        <strain evidence="1 2">TNT19</strain>
    </source>
</reference>